<dbReference type="InterPro" id="IPR054567">
    <property type="entry name" value="NNH7"/>
</dbReference>
<dbReference type="Proteomes" id="UP000282084">
    <property type="component" value="Unassembled WGS sequence"/>
</dbReference>
<dbReference type="SUPFAM" id="SSF52540">
    <property type="entry name" value="P-loop containing nucleoside triphosphate hydrolases"/>
    <property type="match status" value="1"/>
</dbReference>
<feature type="domain" description="AAA+ ATPase" evidence="2">
    <location>
        <begin position="354"/>
        <end position="498"/>
    </location>
</feature>
<feature type="transmembrane region" description="Helical" evidence="1">
    <location>
        <begin position="33"/>
        <end position="57"/>
    </location>
</feature>
<comment type="caution">
    <text evidence="3">The sequence shown here is derived from an EMBL/GenBank/DDBJ whole genome shotgun (WGS) entry which is preliminary data.</text>
</comment>
<dbReference type="RefSeq" id="WP_211346971.1">
    <property type="nucleotide sequence ID" value="NZ_RBXO01000001.1"/>
</dbReference>
<sequence length="1046" mass="115618">MPRKPALTFAGALRILGRHDSDVVGRLDKALGGAVLGAGVAAAVGPAGLLAALWGWVDQKNEAIGLLRALVGSLSDRLAGVKRLERRDAIVAAHSTIVVAAFFEVLEETLGRRPTQALAVTDAERHVLAVGERRRTDQGYYEALYRSEIPVPSPSCGFHENLERVSHWLGAMGRRSNDFFNGLEGGPALGGVFSAAFQAHATSRYESLYLRLAEKVPEFAFWALLGENAATRDRVERLDASLRDALDVQGQALARVEALLSLVRDPSVELDRHRAGLHKANTGVLSRFVVSNDVERDADITFPTIERAFVTPNYRIAVRDAEARPADEGWWSDRQVQRDLELTLAAYLTSAEATTRPLLLLGHPGAGKSILMKVLAARLPPEDYTVVRVPLRAVGAGAPVVDQIQQALDIATNKRRTWDALTDQDADTVLVVLLDGLDELLQAAASDRGGYLQEVMEFQRIEGEQNRPVAVVVTSRTVVADRVDIPEGAPVVKLEEFDRDQIAAWLAEWRAANLPAIEAGVVRGLTADEALHQPHLAGQPLLLLMLALYAADPASPKLDADLSRAALYERIFERFARREVVKRAGDRLRPRELRDRVDEQLFRLSVAALAMVNRGVQHVREAALRKDLAELTQQDDLPEDEGARLLGEFFFVHAPEAVARERQRSYEFLHATFGEYLVARHVVGELAAPASTAHHGHRSRELDDEMLFALLSHQVWMTRAYLVDFAVQVFAALPPDRRDEVRRALAELLRTFRRRRRSTRLDRYRPTPLDVVRQLAVYSANLTTLAVRFTADRTALRLVGAFGDDGTEALANWRSTLSLWRAGLDDDSRQALVVNLDLREGSALDIGVKSPGMVELWSARLGDEGDHAARLFWGLAMHDRRIAYDAISWADESLAWIVLVLVHGEHGNPAYVVDPPEGTSSSDLSRVGQALSMLLRVRAWTLSKTFVLRAAHSLASYPHSFGVSAVTVLGIAYVHPEVLLGIPEWQDPTFYDGLRDELRLVLDAAGVRVDRKKHPGWDELRAGLLGDDDRVEPPTGDLANLFSRFD</sequence>
<proteinExistence type="predicted"/>
<dbReference type="Gene3D" id="3.40.50.300">
    <property type="entry name" value="P-loop containing nucleotide triphosphate hydrolases"/>
    <property type="match status" value="1"/>
</dbReference>
<keyword evidence="1" id="KW-1133">Transmembrane helix</keyword>
<dbReference type="AlphaFoldDB" id="A0A495VWW7"/>
<dbReference type="EMBL" id="RBXO01000001">
    <property type="protein sequence ID" value="RKT53719.1"/>
    <property type="molecule type" value="Genomic_DNA"/>
</dbReference>
<gene>
    <name evidence="3" type="ORF">C8E97_2298</name>
</gene>
<dbReference type="InterPro" id="IPR027417">
    <property type="entry name" value="P-loop_NTPase"/>
</dbReference>
<dbReference type="SMART" id="SM00382">
    <property type="entry name" value="AAA"/>
    <property type="match status" value="1"/>
</dbReference>
<accession>A0A495VWW7</accession>
<protein>
    <recommendedName>
        <fullName evidence="2">AAA+ ATPase domain-containing protein</fullName>
    </recommendedName>
</protein>
<evidence type="ECO:0000259" key="2">
    <source>
        <dbReference type="SMART" id="SM00382"/>
    </source>
</evidence>
<evidence type="ECO:0000313" key="4">
    <source>
        <dbReference type="Proteomes" id="UP000282084"/>
    </source>
</evidence>
<dbReference type="InterPro" id="IPR003593">
    <property type="entry name" value="AAA+_ATPase"/>
</dbReference>
<organism evidence="3 4">
    <name type="scientific">Saccharothrix australiensis</name>
    <dbReference type="NCBI Taxonomy" id="2072"/>
    <lineage>
        <taxon>Bacteria</taxon>
        <taxon>Bacillati</taxon>
        <taxon>Actinomycetota</taxon>
        <taxon>Actinomycetes</taxon>
        <taxon>Pseudonocardiales</taxon>
        <taxon>Pseudonocardiaceae</taxon>
        <taxon>Saccharothrix</taxon>
    </lineage>
</organism>
<dbReference type="Pfam" id="PF22738">
    <property type="entry name" value="NNH7"/>
    <property type="match status" value="1"/>
</dbReference>
<evidence type="ECO:0000256" key="1">
    <source>
        <dbReference type="SAM" id="Phobius"/>
    </source>
</evidence>
<keyword evidence="4" id="KW-1185">Reference proteome</keyword>
<name>A0A495VWW7_9PSEU</name>
<evidence type="ECO:0000313" key="3">
    <source>
        <dbReference type="EMBL" id="RKT53719.1"/>
    </source>
</evidence>
<keyword evidence="1" id="KW-0472">Membrane</keyword>
<keyword evidence="1" id="KW-0812">Transmembrane</keyword>
<reference evidence="3 4" key="1">
    <citation type="submission" date="2018-10" db="EMBL/GenBank/DDBJ databases">
        <title>Sequencing the genomes of 1000 actinobacteria strains.</title>
        <authorList>
            <person name="Klenk H.-P."/>
        </authorList>
    </citation>
    <scope>NUCLEOTIDE SEQUENCE [LARGE SCALE GENOMIC DNA]</scope>
    <source>
        <strain evidence="3 4">DSM 43800</strain>
    </source>
</reference>